<keyword evidence="1" id="KW-0732">Signal</keyword>
<feature type="chain" id="PRO_5034121051" evidence="1">
    <location>
        <begin position="20"/>
        <end position="170"/>
    </location>
</feature>
<accession>A0A8H3X4K0</accession>
<dbReference type="Proteomes" id="UP000439903">
    <property type="component" value="Unassembled WGS sequence"/>
</dbReference>
<evidence type="ECO:0000256" key="1">
    <source>
        <dbReference type="SAM" id="SignalP"/>
    </source>
</evidence>
<organism evidence="2 3">
    <name type="scientific">Gigaspora margarita</name>
    <dbReference type="NCBI Taxonomy" id="4874"/>
    <lineage>
        <taxon>Eukaryota</taxon>
        <taxon>Fungi</taxon>
        <taxon>Fungi incertae sedis</taxon>
        <taxon>Mucoromycota</taxon>
        <taxon>Glomeromycotina</taxon>
        <taxon>Glomeromycetes</taxon>
        <taxon>Diversisporales</taxon>
        <taxon>Gigasporaceae</taxon>
        <taxon>Gigaspora</taxon>
    </lineage>
</organism>
<sequence length="170" mass="17138">MVIYLVFWVFAVIFEDGTAVDVEAAAAVDDVGGTVGDVEAAAAVDDIGGNFDVEAAATVEYVGGTFDVEAAAADDDVDDVGSFAAIVVSDVIGVFDLVGVAGFDDMGVGAFDDVGVGAFDDVGVGAFEDTTNLMSLRGLLTYNKVLSSSSTLPLFTPVSIARSSVSASAV</sequence>
<gene>
    <name evidence="2" type="ORF">F8M41_009715</name>
</gene>
<comment type="caution">
    <text evidence="2">The sequence shown here is derived from an EMBL/GenBank/DDBJ whole genome shotgun (WGS) entry which is preliminary data.</text>
</comment>
<feature type="signal peptide" evidence="1">
    <location>
        <begin position="1"/>
        <end position="19"/>
    </location>
</feature>
<proteinExistence type="predicted"/>
<dbReference type="AlphaFoldDB" id="A0A8H3X4K0"/>
<protein>
    <submittedName>
        <fullName evidence="2">Uncharacterized protein</fullName>
    </submittedName>
</protein>
<keyword evidence="3" id="KW-1185">Reference proteome</keyword>
<dbReference type="EMBL" id="WTPW01002063">
    <property type="protein sequence ID" value="KAF0399383.1"/>
    <property type="molecule type" value="Genomic_DNA"/>
</dbReference>
<reference evidence="2 3" key="1">
    <citation type="journal article" date="2019" name="Environ. Microbiol.">
        <title>At the nexus of three kingdoms: the genome of the mycorrhizal fungus Gigaspora margarita provides insights into plant, endobacterial and fungal interactions.</title>
        <authorList>
            <person name="Venice F."/>
            <person name="Ghignone S."/>
            <person name="Salvioli di Fossalunga A."/>
            <person name="Amselem J."/>
            <person name="Novero M."/>
            <person name="Xianan X."/>
            <person name="Sedzielewska Toro K."/>
            <person name="Morin E."/>
            <person name="Lipzen A."/>
            <person name="Grigoriev I.V."/>
            <person name="Henrissat B."/>
            <person name="Martin F.M."/>
            <person name="Bonfante P."/>
        </authorList>
    </citation>
    <scope>NUCLEOTIDE SEQUENCE [LARGE SCALE GENOMIC DNA]</scope>
    <source>
        <strain evidence="2 3">BEG34</strain>
    </source>
</reference>
<name>A0A8H3X4K0_GIGMA</name>
<evidence type="ECO:0000313" key="2">
    <source>
        <dbReference type="EMBL" id="KAF0399383.1"/>
    </source>
</evidence>
<evidence type="ECO:0000313" key="3">
    <source>
        <dbReference type="Proteomes" id="UP000439903"/>
    </source>
</evidence>